<dbReference type="AlphaFoldDB" id="A0A6G1ID14"/>
<accession>A0A6G1ID14</accession>
<proteinExistence type="predicted"/>
<gene>
    <name evidence="1" type="ORF">K458DRAFT_196944</name>
</gene>
<evidence type="ECO:0000313" key="1">
    <source>
        <dbReference type="EMBL" id="KAF2675861.1"/>
    </source>
</evidence>
<reference evidence="1" key="1">
    <citation type="journal article" date="2020" name="Stud. Mycol.">
        <title>101 Dothideomycetes genomes: a test case for predicting lifestyles and emergence of pathogens.</title>
        <authorList>
            <person name="Haridas S."/>
            <person name="Albert R."/>
            <person name="Binder M."/>
            <person name="Bloem J."/>
            <person name="Labutti K."/>
            <person name="Salamov A."/>
            <person name="Andreopoulos B."/>
            <person name="Baker S."/>
            <person name="Barry K."/>
            <person name="Bills G."/>
            <person name="Bluhm B."/>
            <person name="Cannon C."/>
            <person name="Castanera R."/>
            <person name="Culley D."/>
            <person name="Daum C."/>
            <person name="Ezra D."/>
            <person name="Gonzalez J."/>
            <person name="Henrissat B."/>
            <person name="Kuo A."/>
            <person name="Liang C."/>
            <person name="Lipzen A."/>
            <person name="Lutzoni F."/>
            <person name="Magnuson J."/>
            <person name="Mondo S."/>
            <person name="Nolan M."/>
            <person name="Ohm R."/>
            <person name="Pangilinan J."/>
            <person name="Park H.-J."/>
            <person name="Ramirez L."/>
            <person name="Alfaro M."/>
            <person name="Sun H."/>
            <person name="Tritt A."/>
            <person name="Yoshinaga Y."/>
            <person name="Zwiers L.-H."/>
            <person name="Turgeon B."/>
            <person name="Goodwin S."/>
            <person name="Spatafora J."/>
            <person name="Crous P."/>
            <person name="Grigoriev I."/>
        </authorList>
    </citation>
    <scope>NUCLEOTIDE SEQUENCE</scope>
    <source>
        <strain evidence="1">CBS 122367</strain>
    </source>
</reference>
<dbReference type="Proteomes" id="UP000799291">
    <property type="component" value="Unassembled WGS sequence"/>
</dbReference>
<name>A0A6G1ID14_9PLEO</name>
<organism evidence="1 2">
    <name type="scientific">Lentithecium fluviatile CBS 122367</name>
    <dbReference type="NCBI Taxonomy" id="1168545"/>
    <lineage>
        <taxon>Eukaryota</taxon>
        <taxon>Fungi</taxon>
        <taxon>Dikarya</taxon>
        <taxon>Ascomycota</taxon>
        <taxon>Pezizomycotina</taxon>
        <taxon>Dothideomycetes</taxon>
        <taxon>Pleosporomycetidae</taxon>
        <taxon>Pleosporales</taxon>
        <taxon>Massarineae</taxon>
        <taxon>Lentitheciaceae</taxon>
        <taxon>Lentithecium</taxon>
    </lineage>
</organism>
<protein>
    <submittedName>
        <fullName evidence="1">Uncharacterized protein</fullName>
    </submittedName>
</protein>
<dbReference type="EMBL" id="MU005646">
    <property type="protein sequence ID" value="KAF2675861.1"/>
    <property type="molecule type" value="Genomic_DNA"/>
</dbReference>
<sequence length="79" mass="9148">MQIHDALSDARPLAFRTFTAMRLQQPVRVSPLRSLMCPVNTSHSYTHPNNQRCSLVYIAFFSFSTFVLRVPRELVHVGW</sequence>
<evidence type="ECO:0000313" key="2">
    <source>
        <dbReference type="Proteomes" id="UP000799291"/>
    </source>
</evidence>
<keyword evidence="2" id="KW-1185">Reference proteome</keyword>